<dbReference type="EMBL" id="NKHZ01000047">
    <property type="protein sequence ID" value="PNS18049.1"/>
    <property type="molecule type" value="Genomic_DNA"/>
</dbReference>
<protein>
    <recommendedName>
        <fullName evidence="6">Carbonyl reductase family member 4</fullName>
    </recommendedName>
</protein>
<keyword evidence="5" id="KW-1185">Reference proteome</keyword>
<dbReference type="Pfam" id="PF23441">
    <property type="entry name" value="SDR"/>
    <property type="match status" value="1"/>
</dbReference>
<proteinExistence type="inferred from homology"/>
<dbReference type="InParanoid" id="A0A2K1QST8"/>
<evidence type="ECO:0008006" key="6">
    <source>
        <dbReference type="Google" id="ProtNLM"/>
    </source>
</evidence>
<evidence type="ECO:0000313" key="4">
    <source>
        <dbReference type="EMBL" id="PNS18049.1"/>
    </source>
</evidence>
<dbReference type="InterPro" id="IPR057571">
    <property type="entry name" value="SDR_PhqE-like"/>
</dbReference>
<name>A0A2K1QST8_9PEZI</name>
<keyword evidence="2" id="KW-0521">NADP</keyword>
<evidence type="ECO:0000256" key="1">
    <source>
        <dbReference type="ARBA" id="ARBA00006484"/>
    </source>
</evidence>
<organism evidence="4 5">
    <name type="scientific">Sphaceloma murrayae</name>
    <dbReference type="NCBI Taxonomy" id="2082308"/>
    <lineage>
        <taxon>Eukaryota</taxon>
        <taxon>Fungi</taxon>
        <taxon>Dikarya</taxon>
        <taxon>Ascomycota</taxon>
        <taxon>Pezizomycotina</taxon>
        <taxon>Dothideomycetes</taxon>
        <taxon>Dothideomycetidae</taxon>
        <taxon>Myriangiales</taxon>
        <taxon>Elsinoaceae</taxon>
        <taxon>Sphaceloma</taxon>
    </lineage>
</organism>
<dbReference type="Proteomes" id="UP000243797">
    <property type="component" value="Unassembled WGS sequence"/>
</dbReference>
<keyword evidence="3" id="KW-0560">Oxidoreductase</keyword>
<dbReference type="PANTHER" id="PTHR43477">
    <property type="entry name" value="DIHYDROANTICAPSIN 7-DEHYDROGENASE"/>
    <property type="match status" value="1"/>
</dbReference>
<dbReference type="InterPro" id="IPR051122">
    <property type="entry name" value="SDR_DHRS6-like"/>
</dbReference>
<evidence type="ECO:0000313" key="5">
    <source>
        <dbReference type="Proteomes" id="UP000243797"/>
    </source>
</evidence>
<dbReference type="OrthoDB" id="294295at2759"/>
<dbReference type="GO" id="GO:0016491">
    <property type="term" value="F:oxidoreductase activity"/>
    <property type="evidence" value="ECO:0007669"/>
    <property type="project" value="UniProtKB-KW"/>
</dbReference>
<dbReference type="STRING" id="2082308.A0A2K1QST8"/>
<dbReference type="SUPFAM" id="SSF51735">
    <property type="entry name" value="NAD(P)-binding Rossmann-fold domains"/>
    <property type="match status" value="1"/>
</dbReference>
<dbReference type="InterPro" id="IPR036291">
    <property type="entry name" value="NAD(P)-bd_dom_sf"/>
</dbReference>
<gene>
    <name evidence="4" type="ORF">CAC42_4008</name>
</gene>
<dbReference type="AlphaFoldDB" id="A0A2K1QST8"/>
<evidence type="ECO:0000256" key="2">
    <source>
        <dbReference type="ARBA" id="ARBA00022857"/>
    </source>
</evidence>
<comment type="caution">
    <text evidence="4">The sequence shown here is derived from an EMBL/GenBank/DDBJ whole genome shotgun (WGS) entry which is preliminary data.</text>
</comment>
<dbReference type="Gene3D" id="3.40.50.720">
    <property type="entry name" value="NAD(P)-binding Rossmann-like Domain"/>
    <property type="match status" value="1"/>
</dbReference>
<dbReference type="InterPro" id="IPR002347">
    <property type="entry name" value="SDR_fam"/>
</dbReference>
<reference evidence="4 5" key="1">
    <citation type="submission" date="2017-06" db="EMBL/GenBank/DDBJ databases">
        <title>Draft genome sequence of a variant of Elsinoe murrayae.</title>
        <authorList>
            <person name="Cheng Q."/>
        </authorList>
    </citation>
    <scope>NUCLEOTIDE SEQUENCE [LARGE SCALE GENOMIC DNA]</scope>
    <source>
        <strain evidence="4 5">CQ-2017a</strain>
    </source>
</reference>
<accession>A0A2K1QST8</accession>
<sequence>MSDSRKYTSKLEGKRILVIGGSSGIGYGVAEASLEYGAHVAISSSSQSRIDTAVASLIESYPSAKPRISGYAYSMGDQASLEANIVSLLDKATANAKLDHVVWTAGDQLAIAPLAELSLDSVIQAGMVRYFGPLMLGKHAPKYLSPGPASSITLTTGAVSEKPIAGWTAPGGFATALHGLNRGLALDLKPIRVNLVSPGAVDTGLWDTMTPEEKEKMMKYFGEKSTTGRVGQVVDVAEAFLYAMKDGNVTGSLISTNSGSLLI</sequence>
<comment type="similarity">
    <text evidence="1">Belongs to the short-chain dehydrogenases/reductases (SDR) family.</text>
</comment>
<dbReference type="PRINTS" id="PR00081">
    <property type="entry name" value="GDHRDH"/>
</dbReference>
<dbReference type="PANTHER" id="PTHR43477:SF1">
    <property type="entry name" value="DIHYDROANTICAPSIN 7-DEHYDROGENASE"/>
    <property type="match status" value="1"/>
</dbReference>
<evidence type="ECO:0000256" key="3">
    <source>
        <dbReference type="ARBA" id="ARBA00023002"/>
    </source>
</evidence>